<feature type="region of interest" description="Disordered" evidence="1">
    <location>
        <begin position="45"/>
        <end position="75"/>
    </location>
</feature>
<dbReference type="Gene3D" id="3.40.30.10">
    <property type="entry name" value="Glutaredoxin"/>
    <property type="match status" value="1"/>
</dbReference>
<feature type="compositionally biased region" description="Basic and acidic residues" evidence="1">
    <location>
        <begin position="60"/>
        <end position="74"/>
    </location>
</feature>
<dbReference type="PROSITE" id="PS51354">
    <property type="entry name" value="GLUTAREDOXIN_2"/>
    <property type="match status" value="1"/>
</dbReference>
<dbReference type="CDD" id="cd03031">
    <property type="entry name" value="GRX_GRX_like"/>
    <property type="match status" value="1"/>
</dbReference>
<dbReference type="InterPro" id="IPR036249">
    <property type="entry name" value="Thioredoxin-like_sf"/>
</dbReference>
<dbReference type="InterPro" id="IPR002109">
    <property type="entry name" value="Glutaredoxin"/>
</dbReference>
<name>A0A2Z6ZZV6_9LAMI</name>
<protein>
    <recommendedName>
        <fullName evidence="2">Glutaredoxin domain-containing protein</fullName>
    </recommendedName>
</protein>
<evidence type="ECO:0000259" key="2">
    <source>
        <dbReference type="Pfam" id="PF00462"/>
    </source>
</evidence>
<reference evidence="3 4" key="1">
    <citation type="journal article" date="2015" name="Proc. Natl. Acad. Sci. U.S.A.">
        <title>The resurrection genome of Boea hygrometrica: A blueprint for survival of dehydration.</title>
        <authorList>
            <person name="Xiao L."/>
            <person name="Yang G."/>
            <person name="Zhang L."/>
            <person name="Yang X."/>
            <person name="Zhao S."/>
            <person name="Ji Z."/>
            <person name="Zhou Q."/>
            <person name="Hu M."/>
            <person name="Wang Y."/>
            <person name="Chen M."/>
            <person name="Xu Y."/>
            <person name="Jin H."/>
            <person name="Xiao X."/>
            <person name="Hu G."/>
            <person name="Bao F."/>
            <person name="Hu Y."/>
            <person name="Wan P."/>
            <person name="Li L."/>
            <person name="Deng X."/>
            <person name="Kuang T."/>
            <person name="Xiang C."/>
            <person name="Zhu J.K."/>
            <person name="Oliver M.J."/>
            <person name="He Y."/>
        </authorList>
    </citation>
    <scope>NUCLEOTIDE SEQUENCE [LARGE SCALE GENOMIC DNA]</scope>
    <source>
        <strain evidence="4">cv. XS01</strain>
    </source>
</reference>
<dbReference type="Proteomes" id="UP000250235">
    <property type="component" value="Unassembled WGS sequence"/>
</dbReference>
<dbReference type="PANTHER" id="PTHR45669:SF12">
    <property type="entry name" value="EMB|CAB85507.1"/>
    <property type="match status" value="1"/>
</dbReference>
<accession>A0A2Z6ZZV6</accession>
<dbReference type="AlphaFoldDB" id="A0A2Z6ZZV6"/>
<dbReference type="EMBL" id="KV020238">
    <property type="protein sequence ID" value="KZV14709.1"/>
    <property type="molecule type" value="Genomic_DNA"/>
</dbReference>
<proteinExistence type="predicted"/>
<dbReference type="Pfam" id="PF00462">
    <property type="entry name" value="Glutaredoxin"/>
    <property type="match status" value="1"/>
</dbReference>
<feature type="compositionally biased region" description="Low complexity" evidence="1">
    <location>
        <begin position="45"/>
        <end position="58"/>
    </location>
</feature>
<evidence type="ECO:0000313" key="4">
    <source>
        <dbReference type="Proteomes" id="UP000250235"/>
    </source>
</evidence>
<dbReference type="SUPFAM" id="SSF52833">
    <property type="entry name" value="Thioredoxin-like"/>
    <property type="match status" value="1"/>
</dbReference>
<feature type="domain" description="Glutaredoxin" evidence="2">
    <location>
        <begin position="254"/>
        <end position="321"/>
    </location>
</feature>
<evidence type="ECO:0000256" key="1">
    <source>
        <dbReference type="SAM" id="MobiDB-lite"/>
    </source>
</evidence>
<organism evidence="3 4">
    <name type="scientific">Dorcoceras hygrometricum</name>
    <dbReference type="NCBI Taxonomy" id="472368"/>
    <lineage>
        <taxon>Eukaryota</taxon>
        <taxon>Viridiplantae</taxon>
        <taxon>Streptophyta</taxon>
        <taxon>Embryophyta</taxon>
        <taxon>Tracheophyta</taxon>
        <taxon>Spermatophyta</taxon>
        <taxon>Magnoliopsida</taxon>
        <taxon>eudicotyledons</taxon>
        <taxon>Gunneridae</taxon>
        <taxon>Pentapetalae</taxon>
        <taxon>asterids</taxon>
        <taxon>lamiids</taxon>
        <taxon>Lamiales</taxon>
        <taxon>Gesneriaceae</taxon>
        <taxon>Didymocarpoideae</taxon>
        <taxon>Trichosporeae</taxon>
        <taxon>Loxocarpinae</taxon>
        <taxon>Dorcoceras</taxon>
    </lineage>
</organism>
<dbReference type="PANTHER" id="PTHR45669">
    <property type="entry name" value="GLUTAREDOXIN DOMAIN-CONTAINING CYSTEINE-RICH PROTEIN CG12206-RELATED"/>
    <property type="match status" value="1"/>
</dbReference>
<dbReference type="Pfam" id="PF23733">
    <property type="entry name" value="GRXCR1-2_C"/>
    <property type="match status" value="1"/>
</dbReference>
<keyword evidence="4" id="KW-1185">Reference proteome</keyword>
<dbReference type="OrthoDB" id="423313at2759"/>
<sequence length="396" mass="44376">MGCVSSKHIKKELEEQNLHRKEDDTKHLVCLTSSTYGVLNLDTESQQQMQESPQQMSQKCRNDAETSSPPREEPAEIINTWELMKGLEEEVPVCVQAIISPKSSLLFRGFLDIDRRSPLKFLNKMSSPRKLKRFGGKENKGRVNGVGSLENSPIMVLKESNKSKDNCMRPSPNGNRFCGSGEVILAKRSLGQVFSPKAVAPVEKDMSEEEQDIKKIISTSSTPASRMPRDQSQDSDSLFDMYDEKCPPGGQNAVVLYTTTLRGIRKTFEECNAARSIIESHHVRILERDTSLHSKFKEELRVLMGTKEVKLPLVFVRGRMIGGVDEMVRLDEEGKLDILLRGIPRETVRCRGCAGVRFMMCKECNGSSKILGEDGKKSLKCKECNENGLVLCPLCS</sequence>
<gene>
    <name evidence="3" type="ORF">F511_41623</name>
</gene>
<evidence type="ECO:0000313" key="3">
    <source>
        <dbReference type="EMBL" id="KZV14709.1"/>
    </source>
</evidence>